<protein>
    <recommendedName>
        <fullName evidence="3">DotM C-terminal cytoplasmic domain-containing protein</fullName>
    </recommendedName>
</protein>
<accession>A0A149UQ13</accession>
<dbReference type="Pfam" id="PF23127">
    <property type="entry name" value="DotM_C"/>
    <property type="match status" value="1"/>
</dbReference>
<evidence type="ECO:0000256" key="2">
    <source>
        <dbReference type="SAM" id="Phobius"/>
    </source>
</evidence>
<dbReference type="PATRIC" id="fig|178901.14.peg.3324"/>
<dbReference type="Proteomes" id="UP000075377">
    <property type="component" value="Unassembled WGS sequence"/>
</dbReference>
<reference evidence="4 5" key="1">
    <citation type="submission" date="2015-06" db="EMBL/GenBank/DDBJ databases">
        <title>Improved classification and identification of acetic acid bacteria using matrix-assisted laser desorption/ionization time-of-flight mass spectrometry; Gluconobacter nephelii and Gluconobacter uchimurae are later heterotypic synonyms of Gluconobacter japonicus and Gluconobacter oxydans, respectively.</title>
        <authorList>
            <person name="Li L."/>
            <person name="Cleenwerck I."/>
            <person name="De Vuyst L."/>
            <person name="Vandamme P."/>
        </authorList>
    </citation>
    <scope>NUCLEOTIDE SEQUENCE [LARGE SCALE GENOMIC DNA]</scope>
    <source>
        <strain evidence="4 5">LMG 1699</strain>
    </source>
</reference>
<evidence type="ECO:0000313" key="4">
    <source>
        <dbReference type="EMBL" id="KXV70027.1"/>
    </source>
</evidence>
<dbReference type="InterPro" id="IPR056464">
    <property type="entry name" value="DotM_C"/>
</dbReference>
<evidence type="ECO:0000313" key="5">
    <source>
        <dbReference type="Proteomes" id="UP000075377"/>
    </source>
</evidence>
<feature type="region of interest" description="Disordered" evidence="1">
    <location>
        <begin position="529"/>
        <end position="555"/>
    </location>
</feature>
<evidence type="ECO:0000259" key="3">
    <source>
        <dbReference type="Pfam" id="PF23127"/>
    </source>
</evidence>
<proteinExistence type="predicted"/>
<feature type="compositionally biased region" description="Basic and acidic residues" evidence="1">
    <location>
        <begin position="529"/>
        <end position="544"/>
    </location>
</feature>
<evidence type="ECO:0000256" key="1">
    <source>
        <dbReference type="SAM" id="MobiDB-lite"/>
    </source>
</evidence>
<organism evidence="4 5">
    <name type="scientific">Acetobacter malorum</name>
    <dbReference type="NCBI Taxonomy" id="178901"/>
    <lineage>
        <taxon>Bacteria</taxon>
        <taxon>Pseudomonadati</taxon>
        <taxon>Pseudomonadota</taxon>
        <taxon>Alphaproteobacteria</taxon>
        <taxon>Acetobacterales</taxon>
        <taxon>Acetobacteraceae</taxon>
        <taxon>Acetobacter</taxon>
    </lineage>
</organism>
<feature type="transmembrane region" description="Helical" evidence="2">
    <location>
        <begin position="14"/>
        <end position="33"/>
    </location>
</feature>
<keyword evidence="2" id="KW-1133">Transmembrane helix</keyword>
<keyword evidence="2" id="KW-0812">Transmembrane</keyword>
<feature type="domain" description="DotM C-terminal cytoplasmic" evidence="3">
    <location>
        <begin position="333"/>
        <end position="480"/>
    </location>
</feature>
<feature type="transmembrane region" description="Helical" evidence="2">
    <location>
        <begin position="45"/>
        <end position="65"/>
    </location>
</feature>
<feature type="transmembrane region" description="Helical" evidence="2">
    <location>
        <begin position="85"/>
        <end position="102"/>
    </location>
</feature>
<keyword evidence="2" id="KW-0472">Membrane</keyword>
<name>A0A149UQ13_9PROT</name>
<comment type="caution">
    <text evidence="4">The sequence shown here is derived from an EMBL/GenBank/DDBJ whole genome shotgun (WGS) entry which is preliminary data.</text>
</comment>
<gene>
    <name evidence="4" type="ORF">AD951_04085</name>
</gene>
<dbReference type="EMBL" id="LHZX01000252">
    <property type="protein sequence ID" value="KXV70027.1"/>
    <property type="molecule type" value="Genomic_DNA"/>
</dbReference>
<dbReference type="AlphaFoldDB" id="A0A149UQ13"/>
<sequence>MAKGNTSGANSNDVILIVPLLLFFCALLSLLWFVASPMIGFIYRLIRAVESLGIWLFMPWGRYFFSVPHGQGYAFTSIFLSSMPFNWLFAASILGIGFLAYNKAKTVHIDAKIKNDKPVGYKDLMRMQAPIFPANQFFLNFPLDRYPMDRGPARMPMTALEFLNSCNAIIGIHNNLEATTAENTGWVIDTDAVTRRLVEPFGPLNPFADRAFPHTNQKAIEDAVAGIPWHLVSIIYVCLLRIHAMEVYIDDDDAFAKAYWEADEHLKNIWRDINRLKSEMGDRLTLGFVDDDDETLQRGIVEEESKGKIKGSELRTLKDVLTEKGDTFPTTTKSRTAIVAMLTSHLNMDPNQPTFIKNAKGKPKLLKDLNKAERARYDIRHKRLTKTITETIRGLLTRNGYMFGLTATLLLHTRRGGILPPALFRWMRFYDNTTWCYLRVVGMNTPTPEVAGMFDHYQVETKSGATFSRPYLTSSIEGIRREANKYITDEMRSAYTVLRSKTQASAKAMEAARLAARAMADEAAKRLKKGFSEKELERANRDPDAAGVIPMPDET</sequence>
<dbReference type="OrthoDB" id="5616932at2"/>
<dbReference type="RefSeq" id="WP_061499587.1">
    <property type="nucleotide sequence ID" value="NZ_LHZX01000252.1"/>
</dbReference>